<accession>A0ABR2SYA4</accession>
<comment type="caution">
    <text evidence="1">The sequence shown here is derived from an EMBL/GenBank/DDBJ whole genome shotgun (WGS) entry which is preliminary data.</text>
</comment>
<name>A0ABR2SYA4_9ROSI</name>
<evidence type="ECO:0000313" key="1">
    <source>
        <dbReference type="EMBL" id="KAK9029959.1"/>
    </source>
</evidence>
<proteinExistence type="predicted"/>
<gene>
    <name evidence="1" type="ORF">V6N11_031398</name>
</gene>
<reference evidence="1 2" key="1">
    <citation type="journal article" date="2024" name="G3 (Bethesda)">
        <title>Genome assembly of Hibiscus sabdariffa L. provides insights into metabolisms of medicinal natural products.</title>
        <authorList>
            <person name="Kim T."/>
        </authorList>
    </citation>
    <scope>NUCLEOTIDE SEQUENCE [LARGE SCALE GENOMIC DNA]</scope>
    <source>
        <strain evidence="1">TK-2024</strain>
        <tissue evidence="1">Old leaves</tissue>
    </source>
</reference>
<dbReference type="EMBL" id="JBBPBN010000010">
    <property type="protein sequence ID" value="KAK9029959.1"/>
    <property type="molecule type" value="Genomic_DNA"/>
</dbReference>
<sequence>MNFCILEVTDRIVHVHAPTPVNHVAPVDLVVSAARPTFVDLLASVDPFVLVDPSVLRDPLVPTDLSSIPGYGLTTPVRGALISSSEPVIGVVDQNLSRLSMHPI</sequence>
<keyword evidence="2" id="KW-1185">Reference proteome</keyword>
<organism evidence="1 2">
    <name type="scientific">Hibiscus sabdariffa</name>
    <name type="common">roselle</name>
    <dbReference type="NCBI Taxonomy" id="183260"/>
    <lineage>
        <taxon>Eukaryota</taxon>
        <taxon>Viridiplantae</taxon>
        <taxon>Streptophyta</taxon>
        <taxon>Embryophyta</taxon>
        <taxon>Tracheophyta</taxon>
        <taxon>Spermatophyta</taxon>
        <taxon>Magnoliopsida</taxon>
        <taxon>eudicotyledons</taxon>
        <taxon>Gunneridae</taxon>
        <taxon>Pentapetalae</taxon>
        <taxon>rosids</taxon>
        <taxon>malvids</taxon>
        <taxon>Malvales</taxon>
        <taxon>Malvaceae</taxon>
        <taxon>Malvoideae</taxon>
        <taxon>Hibiscus</taxon>
    </lineage>
</organism>
<dbReference type="Proteomes" id="UP001396334">
    <property type="component" value="Unassembled WGS sequence"/>
</dbReference>
<evidence type="ECO:0000313" key="2">
    <source>
        <dbReference type="Proteomes" id="UP001396334"/>
    </source>
</evidence>
<protein>
    <submittedName>
        <fullName evidence="1">Uncharacterized protein</fullName>
    </submittedName>
</protein>